<dbReference type="EMBL" id="LR746270">
    <property type="protein sequence ID" value="CAA7399811.1"/>
    <property type="molecule type" value="Genomic_DNA"/>
</dbReference>
<dbReference type="PANTHER" id="PTHR31992">
    <property type="entry name" value="DOF ZINC FINGER PROTEIN DOF1.4-RELATED"/>
    <property type="match status" value="1"/>
</dbReference>
<feature type="region of interest" description="Disordered" evidence="10">
    <location>
        <begin position="92"/>
        <end position="151"/>
    </location>
</feature>
<evidence type="ECO:0000256" key="4">
    <source>
        <dbReference type="ARBA" id="ARBA00023015"/>
    </source>
</evidence>
<dbReference type="GO" id="GO:0003700">
    <property type="term" value="F:DNA-binding transcription factor activity"/>
    <property type="evidence" value="ECO:0007669"/>
    <property type="project" value="UniProtKB-UniRule"/>
</dbReference>
<comment type="subcellular location">
    <subcellularLocation>
        <location evidence="8 9">Nucleus</location>
    </subcellularLocation>
</comment>
<reference evidence="12" key="1">
    <citation type="submission" date="2020-02" db="EMBL/GenBank/DDBJ databases">
        <authorList>
            <person name="Scholz U."/>
            <person name="Mascher M."/>
            <person name="Fiebig A."/>
        </authorList>
    </citation>
    <scope>NUCLEOTIDE SEQUENCE</scope>
</reference>
<keyword evidence="2 8" id="KW-0863">Zinc-finger</keyword>
<keyword evidence="13" id="KW-1185">Reference proteome</keyword>
<keyword evidence="3 9" id="KW-0862">Zinc</keyword>
<evidence type="ECO:0000313" key="12">
    <source>
        <dbReference type="EMBL" id="CAA7399811.1"/>
    </source>
</evidence>
<evidence type="ECO:0000256" key="9">
    <source>
        <dbReference type="RuleBase" id="RU369094"/>
    </source>
</evidence>
<dbReference type="InterPro" id="IPR045174">
    <property type="entry name" value="Dof"/>
</dbReference>
<protein>
    <recommendedName>
        <fullName evidence="9">Dof zinc finger protein</fullName>
    </recommendedName>
</protein>
<feature type="domain" description="Dof-type" evidence="11">
    <location>
        <begin position="51"/>
        <end position="105"/>
    </location>
</feature>
<evidence type="ECO:0000256" key="8">
    <source>
        <dbReference type="PROSITE-ProRule" id="PRU00071"/>
    </source>
</evidence>
<organism evidence="12 13">
    <name type="scientific">Spirodela intermedia</name>
    <name type="common">Intermediate duckweed</name>
    <dbReference type="NCBI Taxonomy" id="51605"/>
    <lineage>
        <taxon>Eukaryota</taxon>
        <taxon>Viridiplantae</taxon>
        <taxon>Streptophyta</taxon>
        <taxon>Embryophyta</taxon>
        <taxon>Tracheophyta</taxon>
        <taxon>Spermatophyta</taxon>
        <taxon>Magnoliopsida</taxon>
        <taxon>Liliopsida</taxon>
        <taxon>Araceae</taxon>
        <taxon>Lemnoideae</taxon>
        <taxon>Spirodela</taxon>
    </lineage>
</organism>
<dbReference type="PROSITE" id="PS01361">
    <property type="entry name" value="ZF_DOF_1"/>
    <property type="match status" value="1"/>
</dbReference>
<proteinExistence type="predicted"/>
<dbReference type="InterPro" id="IPR003851">
    <property type="entry name" value="Znf_Dof"/>
</dbReference>
<keyword evidence="7 8" id="KW-0539">Nucleus</keyword>
<dbReference type="PROSITE" id="PS50884">
    <property type="entry name" value="ZF_DOF_2"/>
    <property type="match status" value="1"/>
</dbReference>
<feature type="region of interest" description="Disordered" evidence="10">
    <location>
        <begin position="29"/>
        <end position="53"/>
    </location>
</feature>
<accession>A0A7I8KQD9</accession>
<dbReference type="Pfam" id="PF02701">
    <property type="entry name" value="Zn_ribbon_Dof"/>
    <property type="match status" value="1"/>
</dbReference>
<evidence type="ECO:0000259" key="11">
    <source>
        <dbReference type="PROSITE" id="PS50884"/>
    </source>
</evidence>
<evidence type="ECO:0000256" key="5">
    <source>
        <dbReference type="ARBA" id="ARBA00023125"/>
    </source>
</evidence>
<keyword evidence="4 9" id="KW-0805">Transcription regulation</keyword>
<evidence type="ECO:0000256" key="10">
    <source>
        <dbReference type="SAM" id="MobiDB-lite"/>
    </source>
</evidence>
<sequence>MDAALWPQTNLDTGHLEMGLVVMNPSMEEMASSTRPQLTERRPRPHKEQQLSCPRCQSTNTKFCYYNNYSLSQPRYFCKTCRRYWTEGGSLRNVPVGGGSRKNKRHSTAAPKITAANPSSSSPSYASSSSRRVAADLLPPPPTSSSFRNPRFHDEKGQQLAFTPMELLPAQGLSPFMPVGGADYTPVFGLQDFRSAAEVSYPLDAIGGGGVYGSMQAEVQESTRRGFFPFEDLRLVSPTTTSFEQNRGQGGGGEASGLWNGLMGGFGGSW</sequence>
<dbReference type="PANTHER" id="PTHR31992:SF285">
    <property type="entry name" value="DOF ZINC FINGER PROTEIN DOF4.6"/>
    <property type="match status" value="1"/>
</dbReference>
<keyword evidence="6 9" id="KW-0804">Transcription</keyword>
<dbReference type="GO" id="GO:0008270">
    <property type="term" value="F:zinc ion binding"/>
    <property type="evidence" value="ECO:0007669"/>
    <property type="project" value="UniProtKB-KW"/>
</dbReference>
<feature type="compositionally biased region" description="Low complexity" evidence="10">
    <location>
        <begin position="115"/>
        <end position="132"/>
    </location>
</feature>
<evidence type="ECO:0000256" key="1">
    <source>
        <dbReference type="ARBA" id="ARBA00022723"/>
    </source>
</evidence>
<gene>
    <name evidence="12" type="ORF">SI8410_07010481</name>
</gene>
<evidence type="ECO:0000313" key="13">
    <source>
        <dbReference type="Proteomes" id="UP000663760"/>
    </source>
</evidence>
<dbReference type="Proteomes" id="UP000663760">
    <property type="component" value="Chromosome 7"/>
</dbReference>
<comment type="function">
    <text evidence="9">Transcription factor that binds specifically to a 5'-AA[AG]G-3' consensus core sequence.</text>
</comment>
<keyword evidence="1 9" id="KW-0479">Metal-binding</keyword>
<dbReference type="AlphaFoldDB" id="A0A7I8KQD9"/>
<evidence type="ECO:0000256" key="7">
    <source>
        <dbReference type="ARBA" id="ARBA00023242"/>
    </source>
</evidence>
<keyword evidence="5 8" id="KW-0238">DNA-binding</keyword>
<feature type="compositionally biased region" description="Basic and acidic residues" evidence="10">
    <location>
        <begin position="38"/>
        <end position="49"/>
    </location>
</feature>
<evidence type="ECO:0000256" key="6">
    <source>
        <dbReference type="ARBA" id="ARBA00023163"/>
    </source>
</evidence>
<dbReference type="GO" id="GO:0003677">
    <property type="term" value="F:DNA binding"/>
    <property type="evidence" value="ECO:0007669"/>
    <property type="project" value="UniProtKB-UniRule"/>
</dbReference>
<evidence type="ECO:0000256" key="2">
    <source>
        <dbReference type="ARBA" id="ARBA00022771"/>
    </source>
</evidence>
<evidence type="ECO:0000256" key="3">
    <source>
        <dbReference type="ARBA" id="ARBA00022833"/>
    </source>
</evidence>
<name>A0A7I8KQD9_SPIIN</name>
<dbReference type="OrthoDB" id="1927254at2759"/>
<dbReference type="GO" id="GO:0005634">
    <property type="term" value="C:nucleus"/>
    <property type="evidence" value="ECO:0007669"/>
    <property type="project" value="UniProtKB-SubCell"/>
</dbReference>